<accession>A0A059KIF6</accession>
<keyword evidence="7 8" id="KW-0472">Membrane</keyword>
<comment type="similarity">
    <text evidence="2 8">Belongs to the major facilitator superfamily. Bcr/CmlA family.</text>
</comment>
<dbReference type="eggNOG" id="COG2814">
    <property type="taxonomic scope" value="Bacteria"/>
</dbReference>
<feature type="transmembrane region" description="Helical" evidence="8">
    <location>
        <begin position="143"/>
        <end position="169"/>
    </location>
</feature>
<feature type="transmembrane region" description="Helical" evidence="8">
    <location>
        <begin position="175"/>
        <end position="193"/>
    </location>
</feature>
<dbReference type="EMBL" id="AZRA01000091">
    <property type="protein sequence ID" value="KDB51257.1"/>
    <property type="molecule type" value="Genomic_DNA"/>
</dbReference>
<dbReference type="PANTHER" id="PTHR23502">
    <property type="entry name" value="MAJOR FACILITATOR SUPERFAMILY"/>
    <property type="match status" value="1"/>
</dbReference>
<dbReference type="Pfam" id="PF07690">
    <property type="entry name" value="MFS_1"/>
    <property type="match status" value="1"/>
</dbReference>
<reference evidence="10 11" key="1">
    <citation type="journal article" date="2014" name="FEMS Microbiol. Ecol.">
        <title>Sphaerotilus natans encrusted with nanoball-shaped Fe(III) oxide minerals formed by nitrate-reducing mixotrophic Fe(II) oxidation.</title>
        <authorList>
            <person name="Park S."/>
            <person name="Kim D.H."/>
            <person name="Lee J.H."/>
            <person name="Hur H.G."/>
        </authorList>
    </citation>
    <scope>NUCLEOTIDE SEQUENCE [LARGE SCALE GENOMIC DNA]</scope>
    <source>
        <strain evidence="10 11">DSM 6575</strain>
    </source>
</reference>
<gene>
    <name evidence="10" type="ORF">X805_31640</name>
</gene>
<dbReference type="CDD" id="cd17320">
    <property type="entry name" value="MFS_MdfA_MDR_like"/>
    <property type="match status" value="1"/>
</dbReference>
<proteinExistence type="inferred from homology"/>
<evidence type="ECO:0000256" key="4">
    <source>
        <dbReference type="ARBA" id="ARBA00022475"/>
    </source>
</evidence>
<evidence type="ECO:0000256" key="8">
    <source>
        <dbReference type="RuleBase" id="RU365088"/>
    </source>
</evidence>
<evidence type="ECO:0000256" key="2">
    <source>
        <dbReference type="ARBA" id="ARBA00006236"/>
    </source>
</evidence>
<feature type="transmembrane region" description="Helical" evidence="8">
    <location>
        <begin position="85"/>
        <end position="104"/>
    </location>
</feature>
<feature type="transmembrane region" description="Helical" evidence="8">
    <location>
        <begin position="110"/>
        <end position="131"/>
    </location>
</feature>
<dbReference type="GO" id="GO:0005886">
    <property type="term" value="C:plasma membrane"/>
    <property type="evidence" value="ECO:0007669"/>
    <property type="project" value="UniProtKB-SubCell"/>
</dbReference>
<evidence type="ECO:0000256" key="3">
    <source>
        <dbReference type="ARBA" id="ARBA00022448"/>
    </source>
</evidence>
<dbReference type="Gene3D" id="1.20.1720.10">
    <property type="entry name" value="Multidrug resistance protein D"/>
    <property type="match status" value="1"/>
</dbReference>
<sequence length="411" mass="42369">MNATSPAATAVARPADLIIAIALALLLGLQPVSTDLYLPALPGIKTELGASMAATQQTMAALLLAFGFGQLVWGPVADRFGRRPVLLVSLSAYLLSSLAAATAADIQALIATRIVQGAAMSGAVVVARAMVRDLYQPSEGMRIMSLGMSGLGLIALSSPLLGGLVTGWFGWRASFVTIALIVLGALLFVALRLPETIRERNPRALQPGPLLQSWGRILRHPTFLGWSGLTAATYGGLFLFLSGSSFVYMQVLGLSATQYGLALCSSSVAYLAGTVVCRRWLVRHGPTGAVRRAALISLAGGLSMTALALAGVQTVWAVLLPQLAYAFGHGTHQPCGQAGVVGPFPQQAGMASALSGFILAATAFFLGQWLGGALDGTTRPLACGVGAASVAVALIGWTAVQRHGLPAEKTA</sequence>
<name>A0A059KIF6_9BURK</name>
<dbReference type="InterPro" id="IPR036259">
    <property type="entry name" value="MFS_trans_sf"/>
</dbReference>
<dbReference type="STRING" id="34103.SAMN05421778_105122"/>
<evidence type="ECO:0000256" key="1">
    <source>
        <dbReference type="ARBA" id="ARBA00004651"/>
    </source>
</evidence>
<feature type="transmembrane region" description="Helical" evidence="8">
    <location>
        <begin position="223"/>
        <end position="247"/>
    </location>
</feature>
<dbReference type="PROSITE" id="PS50850">
    <property type="entry name" value="MFS"/>
    <property type="match status" value="1"/>
</dbReference>
<evidence type="ECO:0000256" key="6">
    <source>
        <dbReference type="ARBA" id="ARBA00022989"/>
    </source>
</evidence>
<keyword evidence="11" id="KW-1185">Reference proteome</keyword>
<dbReference type="InterPro" id="IPR020846">
    <property type="entry name" value="MFS_dom"/>
</dbReference>
<evidence type="ECO:0000256" key="5">
    <source>
        <dbReference type="ARBA" id="ARBA00022692"/>
    </source>
</evidence>
<evidence type="ECO:0000256" key="7">
    <source>
        <dbReference type="ARBA" id="ARBA00023136"/>
    </source>
</evidence>
<dbReference type="GO" id="GO:0042910">
    <property type="term" value="F:xenobiotic transmembrane transporter activity"/>
    <property type="evidence" value="ECO:0007669"/>
    <property type="project" value="InterPro"/>
</dbReference>
<comment type="caution">
    <text evidence="10">The sequence shown here is derived from an EMBL/GenBank/DDBJ whole genome shotgun (WGS) entry which is preliminary data.</text>
</comment>
<keyword evidence="5 8" id="KW-0812">Transmembrane</keyword>
<feature type="transmembrane region" description="Helical" evidence="8">
    <location>
        <begin position="348"/>
        <end position="369"/>
    </location>
</feature>
<dbReference type="InterPro" id="IPR011701">
    <property type="entry name" value="MFS"/>
</dbReference>
<dbReference type="SUPFAM" id="SSF103473">
    <property type="entry name" value="MFS general substrate transporter"/>
    <property type="match status" value="1"/>
</dbReference>
<keyword evidence="8" id="KW-0997">Cell inner membrane</keyword>
<comment type="caution">
    <text evidence="8">Lacks conserved residue(s) required for the propagation of feature annotation.</text>
</comment>
<dbReference type="PANTHER" id="PTHR23502:SF132">
    <property type="entry name" value="POLYAMINE TRANSPORTER 2-RELATED"/>
    <property type="match status" value="1"/>
</dbReference>
<organism evidence="10 11">
    <name type="scientific">Sphaerotilus natans subsp. natans DSM 6575</name>
    <dbReference type="NCBI Taxonomy" id="1286631"/>
    <lineage>
        <taxon>Bacteria</taxon>
        <taxon>Pseudomonadati</taxon>
        <taxon>Pseudomonadota</taxon>
        <taxon>Betaproteobacteria</taxon>
        <taxon>Burkholderiales</taxon>
        <taxon>Sphaerotilaceae</taxon>
        <taxon>Sphaerotilus</taxon>
    </lineage>
</organism>
<feature type="transmembrane region" description="Helical" evidence="8">
    <location>
        <begin position="259"/>
        <end position="281"/>
    </location>
</feature>
<feature type="transmembrane region" description="Helical" evidence="8">
    <location>
        <begin position="293"/>
        <end position="319"/>
    </location>
</feature>
<dbReference type="InterPro" id="IPR004812">
    <property type="entry name" value="Efflux_drug-R_Bcr/CmlA"/>
</dbReference>
<dbReference type="GO" id="GO:1990961">
    <property type="term" value="P:xenobiotic detoxification by transmembrane export across the plasma membrane"/>
    <property type="evidence" value="ECO:0007669"/>
    <property type="project" value="InterPro"/>
</dbReference>
<dbReference type="RefSeq" id="WP_037483990.1">
    <property type="nucleotide sequence ID" value="NZ_AZRA01000091.1"/>
</dbReference>
<dbReference type="Proteomes" id="UP000026714">
    <property type="component" value="Unassembled WGS sequence"/>
</dbReference>
<feature type="transmembrane region" description="Helical" evidence="8">
    <location>
        <begin position="381"/>
        <end position="400"/>
    </location>
</feature>
<protein>
    <recommendedName>
        <fullName evidence="8">Bcr/CflA family efflux transporter</fullName>
    </recommendedName>
</protein>
<feature type="domain" description="Major facilitator superfamily (MFS) profile" evidence="9">
    <location>
        <begin position="17"/>
        <end position="411"/>
    </location>
</feature>
<dbReference type="NCBIfam" id="TIGR00710">
    <property type="entry name" value="efflux_Bcr_CflA"/>
    <property type="match status" value="1"/>
</dbReference>
<dbReference type="PATRIC" id="fig|1286631.3.peg.3086"/>
<keyword evidence="4" id="KW-1003">Cell membrane</keyword>
<dbReference type="AlphaFoldDB" id="A0A059KIF6"/>
<evidence type="ECO:0000313" key="11">
    <source>
        <dbReference type="Proteomes" id="UP000026714"/>
    </source>
</evidence>
<feature type="transmembrane region" description="Helical" evidence="8">
    <location>
        <begin position="50"/>
        <end position="73"/>
    </location>
</feature>
<evidence type="ECO:0000259" key="9">
    <source>
        <dbReference type="PROSITE" id="PS50850"/>
    </source>
</evidence>
<keyword evidence="3 8" id="KW-0813">Transport</keyword>
<comment type="subcellular location">
    <subcellularLocation>
        <location evidence="8">Cell inner membrane</location>
        <topology evidence="8">Multi-pass membrane protein</topology>
    </subcellularLocation>
    <subcellularLocation>
        <location evidence="1">Cell membrane</location>
        <topology evidence="1">Multi-pass membrane protein</topology>
    </subcellularLocation>
</comment>
<keyword evidence="6 8" id="KW-1133">Transmembrane helix</keyword>
<evidence type="ECO:0000313" key="10">
    <source>
        <dbReference type="EMBL" id="KDB51257.1"/>
    </source>
</evidence>